<evidence type="ECO:0000259" key="11">
    <source>
        <dbReference type="Pfam" id="PF00155"/>
    </source>
</evidence>
<proteinExistence type="inferred from homology"/>
<evidence type="ECO:0000256" key="9">
    <source>
        <dbReference type="HAMAP-Rule" id="MF_01023"/>
    </source>
</evidence>
<evidence type="ECO:0000256" key="4">
    <source>
        <dbReference type="ARBA" id="ARBA00022576"/>
    </source>
</evidence>
<evidence type="ECO:0000313" key="12">
    <source>
        <dbReference type="EMBL" id="MXY95397.1"/>
    </source>
</evidence>
<dbReference type="EC" id="2.6.1.9" evidence="9"/>
<comment type="subunit">
    <text evidence="3 9">Homodimer.</text>
</comment>
<evidence type="ECO:0000256" key="6">
    <source>
        <dbReference type="ARBA" id="ARBA00022679"/>
    </source>
</evidence>
<dbReference type="InterPro" id="IPR004839">
    <property type="entry name" value="Aminotransferase_I/II_large"/>
</dbReference>
<comment type="pathway">
    <text evidence="9">Amino-acid biosynthesis; L-histidine biosynthesis; L-histidine from 5-phospho-alpha-D-ribose 1-diphosphate: step 7/9.</text>
</comment>
<dbReference type="InterPro" id="IPR005861">
    <property type="entry name" value="HisP_aminotrans"/>
</dbReference>
<organism evidence="12">
    <name type="scientific">Caldilineaceae bacterium SB0664_bin_27</name>
    <dbReference type="NCBI Taxonomy" id="2605260"/>
    <lineage>
        <taxon>Bacteria</taxon>
        <taxon>Bacillati</taxon>
        <taxon>Chloroflexota</taxon>
        <taxon>Caldilineae</taxon>
        <taxon>Caldilineales</taxon>
        <taxon>Caldilineaceae</taxon>
    </lineage>
</organism>
<keyword evidence="7 9" id="KW-0663">Pyridoxal phosphate</keyword>
<keyword evidence="4 9" id="KW-0032">Aminotransferase</keyword>
<keyword evidence="8 9" id="KW-0368">Histidine biosynthesis</keyword>
<dbReference type="GO" id="GO:0000105">
    <property type="term" value="P:L-histidine biosynthetic process"/>
    <property type="evidence" value="ECO:0007669"/>
    <property type="project" value="UniProtKB-UniRule"/>
</dbReference>
<gene>
    <name evidence="9 12" type="primary">hisC</name>
    <name evidence="12" type="ORF">F4Y42_18300</name>
</gene>
<evidence type="ECO:0000256" key="2">
    <source>
        <dbReference type="ARBA" id="ARBA00007970"/>
    </source>
</evidence>
<comment type="cofactor">
    <cofactor evidence="1 9">
        <name>pyridoxal 5'-phosphate</name>
        <dbReference type="ChEBI" id="CHEBI:597326"/>
    </cofactor>
</comment>
<evidence type="ECO:0000256" key="3">
    <source>
        <dbReference type="ARBA" id="ARBA00011738"/>
    </source>
</evidence>
<evidence type="ECO:0000256" key="7">
    <source>
        <dbReference type="ARBA" id="ARBA00022898"/>
    </source>
</evidence>
<keyword evidence="5 9" id="KW-0028">Amino-acid biosynthesis</keyword>
<dbReference type="GO" id="GO:0004400">
    <property type="term" value="F:histidinol-phosphate transaminase activity"/>
    <property type="evidence" value="ECO:0007669"/>
    <property type="project" value="UniProtKB-UniRule"/>
</dbReference>
<feature type="region of interest" description="Disordered" evidence="10">
    <location>
        <begin position="85"/>
        <end position="106"/>
    </location>
</feature>
<dbReference type="InterPro" id="IPR015424">
    <property type="entry name" value="PyrdxlP-dep_Trfase"/>
</dbReference>
<reference evidence="12" key="1">
    <citation type="submission" date="2019-09" db="EMBL/GenBank/DDBJ databases">
        <title>Characterisation of the sponge microbiome using genome-centric metagenomics.</title>
        <authorList>
            <person name="Engelberts J.P."/>
            <person name="Robbins S.J."/>
            <person name="De Goeij J.M."/>
            <person name="Aranda M."/>
            <person name="Bell S.C."/>
            <person name="Webster N.S."/>
        </authorList>
    </citation>
    <scope>NUCLEOTIDE SEQUENCE</scope>
    <source>
        <strain evidence="12">SB0664_bin_27</strain>
    </source>
</reference>
<dbReference type="InterPro" id="IPR015422">
    <property type="entry name" value="PyrdxlP-dep_Trfase_small"/>
</dbReference>
<sequence length="400" mass="44548">MESTTFQSLLNPHLAGLEEYTPIQPFEVLSQRLGIPANEIVKLDANENPYGPHPAVSEALAEYAYYHIYPDPQQTELRQALADYLESEQGQSGSESEGDESANPAAPAVPVEQILPSHGTDEILDYLCRLFLGPGDAIINTPPTFGMYSFDAKLVGAEVLEVWRDDGYHVDVNGIFDLVSSLTQQQDHVRPKLLFLTSPNNPTGNWLPDKDLLRLLELPVIVVLDEAYVEFAVETSRTPWVLEHDNLVIIRTFSKSAGIAGLRLGYGVFSDWMMPLLWKFKQPYNVNVAATVAGLASLRHTEEMQAIVDKIRSERDRLLRALEDVPYLSPFPSGANFVLCRVDNFKVEGSGDAAALKSALEQKGILVRYYQKPGLDNCIRISVGRPEQTDRLMAELHRLA</sequence>
<evidence type="ECO:0000256" key="10">
    <source>
        <dbReference type="SAM" id="MobiDB-lite"/>
    </source>
</evidence>
<evidence type="ECO:0000256" key="5">
    <source>
        <dbReference type="ARBA" id="ARBA00022605"/>
    </source>
</evidence>
<dbReference type="CDD" id="cd00609">
    <property type="entry name" value="AAT_like"/>
    <property type="match status" value="1"/>
</dbReference>
<evidence type="ECO:0000256" key="1">
    <source>
        <dbReference type="ARBA" id="ARBA00001933"/>
    </source>
</evidence>
<dbReference type="SUPFAM" id="SSF53383">
    <property type="entry name" value="PLP-dependent transferases"/>
    <property type="match status" value="1"/>
</dbReference>
<dbReference type="NCBIfam" id="TIGR01141">
    <property type="entry name" value="hisC"/>
    <property type="match status" value="1"/>
</dbReference>
<dbReference type="UniPathway" id="UPA00031">
    <property type="reaction ID" value="UER00012"/>
</dbReference>
<accession>A0A6B0YXP0</accession>
<dbReference type="EMBL" id="VXRG01000150">
    <property type="protein sequence ID" value="MXY95397.1"/>
    <property type="molecule type" value="Genomic_DNA"/>
</dbReference>
<keyword evidence="6 9" id="KW-0808">Transferase</keyword>
<dbReference type="PANTHER" id="PTHR42885">
    <property type="entry name" value="HISTIDINOL-PHOSPHATE AMINOTRANSFERASE-RELATED"/>
    <property type="match status" value="1"/>
</dbReference>
<feature type="domain" description="Aminotransferase class I/classII large" evidence="11">
    <location>
        <begin position="39"/>
        <end position="394"/>
    </location>
</feature>
<name>A0A6B0YXP0_9CHLR</name>
<comment type="similarity">
    <text evidence="2 9">Belongs to the class-II pyridoxal-phosphate-dependent aminotransferase family. Histidinol-phosphate aminotransferase subfamily.</text>
</comment>
<dbReference type="GO" id="GO:0030170">
    <property type="term" value="F:pyridoxal phosphate binding"/>
    <property type="evidence" value="ECO:0007669"/>
    <property type="project" value="InterPro"/>
</dbReference>
<dbReference type="Gene3D" id="3.90.1150.10">
    <property type="entry name" value="Aspartate Aminotransferase, domain 1"/>
    <property type="match status" value="1"/>
</dbReference>
<dbReference type="AlphaFoldDB" id="A0A6B0YXP0"/>
<dbReference type="Gene3D" id="3.40.640.10">
    <property type="entry name" value="Type I PLP-dependent aspartate aminotransferase-like (Major domain)"/>
    <property type="match status" value="1"/>
</dbReference>
<comment type="catalytic activity">
    <reaction evidence="9">
        <text>L-histidinol phosphate + 2-oxoglutarate = 3-(imidazol-4-yl)-2-oxopropyl phosphate + L-glutamate</text>
        <dbReference type="Rhea" id="RHEA:23744"/>
        <dbReference type="ChEBI" id="CHEBI:16810"/>
        <dbReference type="ChEBI" id="CHEBI:29985"/>
        <dbReference type="ChEBI" id="CHEBI:57766"/>
        <dbReference type="ChEBI" id="CHEBI:57980"/>
        <dbReference type="EC" id="2.6.1.9"/>
    </reaction>
</comment>
<dbReference type="InterPro" id="IPR015421">
    <property type="entry name" value="PyrdxlP-dep_Trfase_major"/>
</dbReference>
<comment type="caution">
    <text evidence="12">The sequence shown here is derived from an EMBL/GenBank/DDBJ whole genome shotgun (WGS) entry which is preliminary data.</text>
</comment>
<feature type="modified residue" description="N6-(pyridoxal phosphate)lysine" evidence="9">
    <location>
        <position position="255"/>
    </location>
</feature>
<dbReference type="PANTHER" id="PTHR42885:SF2">
    <property type="entry name" value="HISTIDINOL-PHOSPHATE AMINOTRANSFERASE"/>
    <property type="match status" value="1"/>
</dbReference>
<evidence type="ECO:0000256" key="8">
    <source>
        <dbReference type="ARBA" id="ARBA00023102"/>
    </source>
</evidence>
<dbReference type="Pfam" id="PF00155">
    <property type="entry name" value="Aminotran_1_2"/>
    <property type="match status" value="1"/>
</dbReference>
<protein>
    <recommendedName>
        <fullName evidence="9">Histidinol-phosphate aminotransferase</fullName>
        <ecNumber evidence="9">2.6.1.9</ecNumber>
    </recommendedName>
    <alternativeName>
        <fullName evidence="9">Imidazole acetol-phosphate transaminase</fullName>
    </alternativeName>
</protein>
<dbReference type="HAMAP" id="MF_01023">
    <property type="entry name" value="HisC_aminotrans_2"/>
    <property type="match status" value="1"/>
</dbReference>